<keyword evidence="5" id="KW-0804">Transcription</keyword>
<dbReference type="AlphaFoldDB" id="A0ABD1D2B1"/>
<dbReference type="InterPro" id="IPR030456">
    <property type="entry name" value="TF_fork_head_CS_2"/>
</dbReference>
<keyword evidence="6 7" id="KW-0539">Nucleus</keyword>
<name>A0ABD1D2B1_CULPP</name>
<sequence length="145" mass="16410">MGMLSAGNFSFNNFQPPATSQSLENGKPPYSYAQLIVQSISALPEKQLTLSGIYTFISKNYPYYRNGANKGWQNSIRHNISLNRQEGSFNDVTPEHLQHILSVLLHGKLRELGHTDTTNAHFVRQLCRDFPRERMPVVLAPLLNP</sequence>
<dbReference type="InterPro" id="IPR036388">
    <property type="entry name" value="WH-like_DNA-bd_sf"/>
</dbReference>
<comment type="caution">
    <text evidence="9">The sequence shown here is derived from an EMBL/GenBank/DDBJ whole genome shotgun (WGS) entry which is preliminary data.</text>
</comment>
<dbReference type="PRINTS" id="PR00053">
    <property type="entry name" value="FORKHEAD"/>
</dbReference>
<dbReference type="GO" id="GO:0005634">
    <property type="term" value="C:nucleus"/>
    <property type="evidence" value="ECO:0007669"/>
    <property type="project" value="UniProtKB-SubCell"/>
</dbReference>
<dbReference type="Gene3D" id="1.10.10.10">
    <property type="entry name" value="Winged helix-like DNA-binding domain superfamily/Winged helix DNA-binding domain"/>
    <property type="match status" value="1"/>
</dbReference>
<gene>
    <name evidence="9" type="ORF">pipiens_012450</name>
</gene>
<organism evidence="9 10">
    <name type="scientific">Culex pipiens pipiens</name>
    <name type="common">Northern house mosquito</name>
    <dbReference type="NCBI Taxonomy" id="38569"/>
    <lineage>
        <taxon>Eukaryota</taxon>
        <taxon>Metazoa</taxon>
        <taxon>Ecdysozoa</taxon>
        <taxon>Arthropoda</taxon>
        <taxon>Hexapoda</taxon>
        <taxon>Insecta</taxon>
        <taxon>Pterygota</taxon>
        <taxon>Neoptera</taxon>
        <taxon>Endopterygota</taxon>
        <taxon>Diptera</taxon>
        <taxon>Nematocera</taxon>
        <taxon>Culicoidea</taxon>
        <taxon>Culicidae</taxon>
        <taxon>Culicinae</taxon>
        <taxon>Culicini</taxon>
        <taxon>Culex</taxon>
        <taxon>Culex</taxon>
    </lineage>
</organism>
<dbReference type="GO" id="GO:0003677">
    <property type="term" value="F:DNA binding"/>
    <property type="evidence" value="ECO:0007669"/>
    <property type="project" value="UniProtKB-UniRule"/>
</dbReference>
<keyword evidence="4 7" id="KW-0238">DNA-binding</keyword>
<evidence type="ECO:0000259" key="8">
    <source>
        <dbReference type="PROSITE" id="PS50039"/>
    </source>
</evidence>
<dbReference type="SUPFAM" id="SSF46785">
    <property type="entry name" value="Winged helix' DNA-binding domain"/>
    <property type="match status" value="1"/>
</dbReference>
<evidence type="ECO:0000256" key="2">
    <source>
        <dbReference type="ARBA" id="ARBA00022473"/>
    </source>
</evidence>
<accession>A0ABD1D2B1</accession>
<dbReference type="PROSITE" id="PS50039">
    <property type="entry name" value="FORK_HEAD_3"/>
    <property type="match status" value="1"/>
</dbReference>
<dbReference type="Proteomes" id="UP001562425">
    <property type="component" value="Unassembled WGS sequence"/>
</dbReference>
<evidence type="ECO:0000313" key="10">
    <source>
        <dbReference type="Proteomes" id="UP001562425"/>
    </source>
</evidence>
<dbReference type="PANTHER" id="PTHR45881">
    <property type="entry name" value="CHECKPOINT SUPPRESSOR 1-LIKE, ISOFORM A-RELATED"/>
    <property type="match status" value="1"/>
</dbReference>
<dbReference type="InterPro" id="IPR036390">
    <property type="entry name" value="WH_DNA-bd_sf"/>
</dbReference>
<dbReference type="SMART" id="SM00339">
    <property type="entry name" value="FH"/>
    <property type="match status" value="1"/>
</dbReference>
<reference evidence="9 10" key="1">
    <citation type="submission" date="2024-05" db="EMBL/GenBank/DDBJ databases">
        <title>Culex pipiens pipiens assembly and annotation.</title>
        <authorList>
            <person name="Alout H."/>
            <person name="Durand T."/>
        </authorList>
    </citation>
    <scope>NUCLEOTIDE SEQUENCE [LARGE SCALE GENOMIC DNA]</scope>
    <source>
        <strain evidence="9">HA-2024</strain>
        <tissue evidence="9">Whole body</tissue>
    </source>
</reference>
<evidence type="ECO:0000256" key="1">
    <source>
        <dbReference type="ARBA" id="ARBA00004123"/>
    </source>
</evidence>
<dbReference type="InterPro" id="IPR001766">
    <property type="entry name" value="Fork_head_dom"/>
</dbReference>
<evidence type="ECO:0000256" key="7">
    <source>
        <dbReference type="PROSITE-ProRule" id="PRU00089"/>
    </source>
</evidence>
<evidence type="ECO:0000256" key="3">
    <source>
        <dbReference type="ARBA" id="ARBA00023015"/>
    </source>
</evidence>
<dbReference type="EMBL" id="JBEHCU010007936">
    <property type="protein sequence ID" value="KAL1390295.1"/>
    <property type="molecule type" value="Genomic_DNA"/>
</dbReference>
<dbReference type="Pfam" id="PF00250">
    <property type="entry name" value="Forkhead"/>
    <property type="match status" value="1"/>
</dbReference>
<evidence type="ECO:0000256" key="4">
    <source>
        <dbReference type="ARBA" id="ARBA00023125"/>
    </source>
</evidence>
<feature type="DNA-binding region" description="Fork-head" evidence="7">
    <location>
        <begin position="27"/>
        <end position="108"/>
    </location>
</feature>
<keyword evidence="10" id="KW-1185">Reference proteome</keyword>
<evidence type="ECO:0000256" key="6">
    <source>
        <dbReference type="ARBA" id="ARBA00023242"/>
    </source>
</evidence>
<evidence type="ECO:0000256" key="5">
    <source>
        <dbReference type="ARBA" id="ARBA00023163"/>
    </source>
</evidence>
<keyword evidence="2" id="KW-0217">Developmental protein</keyword>
<comment type="subcellular location">
    <subcellularLocation>
        <location evidence="1 7">Nucleus</location>
    </subcellularLocation>
</comment>
<dbReference type="GO" id="GO:0006357">
    <property type="term" value="P:regulation of transcription by RNA polymerase II"/>
    <property type="evidence" value="ECO:0007669"/>
    <property type="project" value="UniProtKB-ARBA"/>
</dbReference>
<feature type="domain" description="Fork-head" evidence="8">
    <location>
        <begin position="27"/>
        <end position="108"/>
    </location>
</feature>
<dbReference type="PANTHER" id="PTHR45881:SF7">
    <property type="entry name" value="CHECKPOINT SUPPRESSOR 1-LIKE, ISOFORM A-RELATED"/>
    <property type="match status" value="1"/>
</dbReference>
<dbReference type="PROSITE" id="PS00658">
    <property type="entry name" value="FORK_HEAD_2"/>
    <property type="match status" value="1"/>
</dbReference>
<proteinExistence type="predicted"/>
<protein>
    <recommendedName>
        <fullName evidence="8">Fork-head domain-containing protein</fullName>
    </recommendedName>
</protein>
<keyword evidence="3" id="KW-0805">Transcription regulation</keyword>
<evidence type="ECO:0000313" key="9">
    <source>
        <dbReference type="EMBL" id="KAL1390295.1"/>
    </source>
</evidence>